<dbReference type="PROSITE" id="PS50103">
    <property type="entry name" value="ZF_C3H1"/>
    <property type="match status" value="1"/>
</dbReference>
<feature type="compositionally biased region" description="Basic and acidic residues" evidence="2">
    <location>
        <begin position="259"/>
        <end position="283"/>
    </location>
</feature>
<comment type="caution">
    <text evidence="4">The sequence shown here is derived from an EMBL/GenBank/DDBJ whole genome shotgun (WGS) entry which is preliminary data.</text>
</comment>
<feature type="compositionally biased region" description="Low complexity" evidence="2">
    <location>
        <begin position="476"/>
        <end position="499"/>
    </location>
</feature>
<keyword evidence="1" id="KW-0863">Zinc-finger</keyword>
<evidence type="ECO:0000313" key="5">
    <source>
        <dbReference type="Proteomes" id="UP000674179"/>
    </source>
</evidence>
<feature type="compositionally biased region" description="Gly residues" evidence="2">
    <location>
        <begin position="190"/>
        <end position="202"/>
    </location>
</feature>
<feature type="region of interest" description="Disordered" evidence="2">
    <location>
        <begin position="708"/>
        <end position="741"/>
    </location>
</feature>
<dbReference type="OrthoDB" id="267358at2759"/>
<feature type="compositionally biased region" description="Basic and acidic residues" evidence="2">
    <location>
        <begin position="951"/>
        <end position="960"/>
    </location>
</feature>
<feature type="region of interest" description="Disordered" evidence="2">
    <location>
        <begin position="367"/>
        <end position="427"/>
    </location>
</feature>
<evidence type="ECO:0000259" key="3">
    <source>
        <dbReference type="PROSITE" id="PS50103"/>
    </source>
</evidence>
<feature type="region of interest" description="Disordered" evidence="2">
    <location>
        <begin position="638"/>
        <end position="691"/>
    </location>
</feature>
<feature type="compositionally biased region" description="Polar residues" evidence="2">
    <location>
        <begin position="654"/>
        <end position="664"/>
    </location>
</feature>
<feature type="zinc finger region" description="C3H1-type" evidence="1">
    <location>
        <begin position="1025"/>
        <end position="1052"/>
    </location>
</feature>
<dbReference type="EMBL" id="JAFHKP010000035">
    <property type="protein sequence ID" value="KAG5467632.1"/>
    <property type="molecule type" value="Genomic_DNA"/>
</dbReference>
<dbReference type="AlphaFoldDB" id="A0A836KCT0"/>
<dbReference type="GeneID" id="94168561"/>
<keyword evidence="1" id="KW-0862">Zinc</keyword>
<feature type="compositionally biased region" description="Polar residues" evidence="2">
    <location>
        <begin position="402"/>
        <end position="412"/>
    </location>
</feature>
<protein>
    <recommendedName>
        <fullName evidence="3">C3H1-type domain-containing protein</fullName>
    </recommendedName>
</protein>
<feature type="region of interest" description="Disordered" evidence="2">
    <location>
        <begin position="539"/>
        <end position="592"/>
    </location>
</feature>
<dbReference type="RefSeq" id="XP_067689154.1">
    <property type="nucleotide sequence ID" value="XM_067833051.1"/>
</dbReference>
<feature type="region of interest" description="Disordered" evidence="2">
    <location>
        <begin position="889"/>
        <end position="1028"/>
    </location>
</feature>
<proteinExistence type="predicted"/>
<evidence type="ECO:0000256" key="1">
    <source>
        <dbReference type="PROSITE-ProRule" id="PRU00723"/>
    </source>
</evidence>
<feature type="region of interest" description="Disordered" evidence="2">
    <location>
        <begin position="1"/>
        <end position="54"/>
    </location>
</feature>
<evidence type="ECO:0000313" key="4">
    <source>
        <dbReference type="EMBL" id="KAG5467632.1"/>
    </source>
</evidence>
<sequence length="1052" mass="110206">MSGMDAHGKSMGEVQSDRQMSSSSFTATSQATPNPVTADGGAAAHGGGSPVEKEMDEHVPPVIAHVRKNFGVLAPTIEPFIYRSGCLNKSVVDVYNNLSRNYIAIVDAALKQVGFEEFTMQMQIMLTQILSEEFGEDTEYLVNTILTYTGADSLFVSLLSKSMLDQVITYAQSIMSGNMYGMGYNMQGGGGGGGRGAEGGSGSYYRGGQQHHGYRSAGENSAPRDPRGSSVAAAPPHHDGVAPQKPYRSSGLPPQSSDVGRERSSEDVRTNSDALSQREESRDWGSGSAPPRGGTATGGLHVESSVGSRGGAASMSGMGAGALSRAEVPVSRSMSETAAGAGVMSRHTHHHFASSTAAIAPIEKPSSVERGGMNVAPQHNLLPPRASPASNQPRVPTPGAPNASQATTTSPMPTIGRGGAGMPMHHHHHHLGIGAMATNASATSDWAGSNTASGLTPSINASLQRTLTPPTPQSAPLQQHPPQQMQHQSQPQPQPQQQPTRIMNIPAPLSVQRRTEKNAAAAAAAAAAATPAAVPAVAATAPDNGGPPTNSVSANSSGAAVEAGPAPRTISASLGGSANVPAPRGAQALAHHQHHLPISHHHHHHHHHFAASPAVATTAVHAPSVTHSPLVLEERVTSPPADLTGSPAPEMTSPAIQTSASTPGPVTSAPATNVPTTPAPSPAPRGLGRLPLHHHHHHLHLMLNRAEGASHSPHRLQHQVSAASPPQAQPHLPQPHRQQQQISAAFQPQPLLHMQPLTQRVGTSIELHEQQERTNAANGRWPNKKEELRGMLLTARVSESAITYLLTEVNVEELRSLKYVDFEKKLRGGIPLMLDRQRIRQVLTSTAAVQGQVSDNDDSTASLNRKNAISGLGAEDEASGIALPRRPQAISSGVQSPVTPQQSSPASKAGLQVPQPRTKMQQQQQQQTLLPSSGGSAVASPTEVNFTPSEKGADKHESGIKTESSATVIGAPTSPVPAPTPAQSPNSSYTPSTRNEEPEDSREEEQRRGSGRRGGKRGGLGRTGFSSSRVCRFFGTAEGCQYGDKCHYVHNK</sequence>
<accession>A0A836KCT0</accession>
<feature type="compositionally biased region" description="Low complexity" evidence="2">
    <location>
        <begin position="718"/>
        <end position="741"/>
    </location>
</feature>
<feature type="compositionally biased region" description="Low complexity" evidence="2">
    <location>
        <begin position="21"/>
        <end position="42"/>
    </location>
</feature>
<feature type="domain" description="C3H1-type" evidence="3">
    <location>
        <begin position="1025"/>
        <end position="1052"/>
    </location>
</feature>
<feature type="compositionally biased region" description="Low complexity" evidence="2">
    <location>
        <begin position="304"/>
        <end position="318"/>
    </location>
</feature>
<feature type="region of interest" description="Disordered" evidence="2">
    <location>
        <begin position="190"/>
        <end position="318"/>
    </location>
</feature>
<feature type="compositionally biased region" description="Low complexity" evidence="2">
    <location>
        <begin position="665"/>
        <end position="676"/>
    </location>
</feature>
<reference evidence="4 5" key="1">
    <citation type="submission" date="2021-02" db="EMBL/GenBank/DDBJ databases">
        <title>Leishmania (Mundinia) enrietti genome sequencing and assembly.</title>
        <authorList>
            <person name="Almutairi H."/>
            <person name="Gatherer D."/>
        </authorList>
    </citation>
    <scope>NUCLEOTIDE SEQUENCE [LARGE SCALE GENOMIC DNA]</scope>
    <source>
        <strain evidence="4">CUR178</strain>
    </source>
</reference>
<organism evidence="4 5">
    <name type="scientific">Leishmania enriettii</name>
    <dbReference type="NCBI Taxonomy" id="5663"/>
    <lineage>
        <taxon>Eukaryota</taxon>
        <taxon>Discoba</taxon>
        <taxon>Euglenozoa</taxon>
        <taxon>Kinetoplastea</taxon>
        <taxon>Metakinetoplastina</taxon>
        <taxon>Trypanosomatida</taxon>
        <taxon>Trypanosomatidae</taxon>
        <taxon>Leishmaniinae</taxon>
        <taxon>Leishmania</taxon>
    </lineage>
</organism>
<dbReference type="KEGG" id="lenr:94168561"/>
<keyword evidence="5" id="KW-1185">Reference proteome</keyword>
<feature type="compositionally biased region" description="Basic and acidic residues" evidence="2">
    <location>
        <begin position="1"/>
        <end position="10"/>
    </location>
</feature>
<feature type="region of interest" description="Disordered" evidence="2">
    <location>
        <begin position="462"/>
        <end position="500"/>
    </location>
</feature>
<feature type="compositionally biased region" description="Polar residues" evidence="2">
    <location>
        <begin position="889"/>
        <end position="906"/>
    </location>
</feature>
<name>A0A836KCT0_LEIEN</name>
<feature type="compositionally biased region" description="Low complexity" evidence="2">
    <location>
        <begin position="550"/>
        <end position="564"/>
    </location>
</feature>
<keyword evidence="1" id="KW-0479">Metal-binding</keyword>
<dbReference type="Proteomes" id="UP000674179">
    <property type="component" value="Chromosome 35"/>
</dbReference>
<gene>
    <name evidence="4" type="ORF">CUR178_01277</name>
</gene>
<evidence type="ECO:0000256" key="2">
    <source>
        <dbReference type="SAM" id="MobiDB-lite"/>
    </source>
</evidence>
<dbReference type="InterPro" id="IPR000571">
    <property type="entry name" value="Znf_CCCH"/>
</dbReference>
<dbReference type="GO" id="GO:0008270">
    <property type="term" value="F:zinc ion binding"/>
    <property type="evidence" value="ECO:0007669"/>
    <property type="project" value="UniProtKB-KW"/>
</dbReference>